<evidence type="ECO:0000256" key="1">
    <source>
        <dbReference type="ARBA" id="ARBA00010333"/>
    </source>
</evidence>
<name>A0A545T0Z4_9GAMM</name>
<dbReference type="OrthoDB" id="370676at2"/>
<dbReference type="EMBL" id="VIKR01000007">
    <property type="protein sequence ID" value="TQV70880.1"/>
    <property type="molecule type" value="Genomic_DNA"/>
</dbReference>
<dbReference type="SUPFAM" id="SSF53850">
    <property type="entry name" value="Periplasmic binding protein-like II"/>
    <property type="match status" value="1"/>
</dbReference>
<dbReference type="PANTHER" id="PTHR35936:SF25">
    <property type="entry name" value="ABC TRANSPORTER SUBSTRATE-BINDING PROTEIN"/>
    <property type="match status" value="1"/>
</dbReference>
<dbReference type="InterPro" id="IPR001638">
    <property type="entry name" value="Solute-binding_3/MltF_N"/>
</dbReference>
<evidence type="ECO:0000313" key="5">
    <source>
        <dbReference type="Proteomes" id="UP000317839"/>
    </source>
</evidence>
<comment type="caution">
    <text evidence="4">The sequence shown here is derived from an EMBL/GenBank/DDBJ whole genome shotgun (WGS) entry which is preliminary data.</text>
</comment>
<dbReference type="SMART" id="SM00062">
    <property type="entry name" value="PBPb"/>
    <property type="match status" value="1"/>
</dbReference>
<proteinExistence type="inferred from homology"/>
<protein>
    <submittedName>
        <fullName evidence="4">Amino acid ABC transporter substrate-binding protein</fullName>
    </submittedName>
</protein>
<dbReference type="RefSeq" id="WP_142944098.1">
    <property type="nucleotide sequence ID" value="NZ_VIKR01000007.1"/>
</dbReference>
<evidence type="ECO:0000256" key="2">
    <source>
        <dbReference type="ARBA" id="ARBA00022729"/>
    </source>
</evidence>
<dbReference type="Gene3D" id="3.40.190.10">
    <property type="entry name" value="Periplasmic binding protein-like II"/>
    <property type="match status" value="2"/>
</dbReference>
<feature type="domain" description="Solute-binding protein family 3/N-terminal" evidence="3">
    <location>
        <begin position="53"/>
        <end position="275"/>
    </location>
</feature>
<keyword evidence="5" id="KW-1185">Reference proteome</keyword>
<dbReference type="AlphaFoldDB" id="A0A545T0Z4"/>
<keyword evidence="2" id="KW-0732">Signal</keyword>
<sequence length="288" mass="32731">MKKSLAICRYINFCFVIFCFVLSIESAKQAIASEPQSQFADSTADASSKTQVQAKVCIDHYPPLQIVKANGVVEGKNIELLELIAERVGFTPVYKTDIPFIRCLHCMRTGNCDVMVGLLDVDDRSEYMDMYQYAGRSDKIFYLNAGSTIKINRYEDLEGLTVGVGLGYRYFEQFDKEESLFEKVTVSTREQLFRMLLSNRIDTFICSLAICENILAKNPHWQFKVVRAAYSYTADNPTYFGLSKKSKLKIDKNKLSKTIESLYSSGQIEQIYSRPTLDAKSMSEKAQP</sequence>
<dbReference type="Proteomes" id="UP000317839">
    <property type="component" value="Unassembled WGS sequence"/>
</dbReference>
<reference evidence="4 5" key="1">
    <citation type="submission" date="2019-06" db="EMBL/GenBank/DDBJ databases">
        <title>Draft genome of Aliikangiella marina GYP-15.</title>
        <authorList>
            <person name="Wang G."/>
        </authorList>
    </citation>
    <scope>NUCLEOTIDE SEQUENCE [LARGE SCALE GENOMIC DNA]</scope>
    <source>
        <strain evidence="4 5">GYP-15</strain>
    </source>
</reference>
<dbReference type="PANTHER" id="PTHR35936">
    <property type="entry name" value="MEMBRANE-BOUND LYTIC MUREIN TRANSGLYCOSYLASE F"/>
    <property type="match status" value="1"/>
</dbReference>
<gene>
    <name evidence="4" type="ORF">FLL45_21365</name>
</gene>
<dbReference type="Pfam" id="PF00497">
    <property type="entry name" value="SBP_bac_3"/>
    <property type="match status" value="1"/>
</dbReference>
<comment type="similarity">
    <text evidence="1">Belongs to the bacterial solute-binding protein 3 family.</text>
</comment>
<evidence type="ECO:0000313" key="4">
    <source>
        <dbReference type="EMBL" id="TQV70880.1"/>
    </source>
</evidence>
<evidence type="ECO:0000259" key="3">
    <source>
        <dbReference type="SMART" id="SM00062"/>
    </source>
</evidence>
<accession>A0A545T0Z4</accession>
<organism evidence="4 5">
    <name type="scientific">Aliikangiella marina</name>
    <dbReference type="NCBI Taxonomy" id="1712262"/>
    <lineage>
        <taxon>Bacteria</taxon>
        <taxon>Pseudomonadati</taxon>
        <taxon>Pseudomonadota</taxon>
        <taxon>Gammaproteobacteria</taxon>
        <taxon>Oceanospirillales</taxon>
        <taxon>Pleioneaceae</taxon>
        <taxon>Aliikangiella</taxon>
    </lineage>
</organism>